<sequence length="40" mass="4438">MKLGLAFATPAQNNVNHDFSMDEWLVTKADTVTLSSIQKD</sequence>
<reference evidence="1 2" key="1">
    <citation type="submission" date="2020-10" db="EMBL/GenBank/DDBJ databases">
        <title>Sequencing the genomes of 1000 actinobacteria strains.</title>
        <authorList>
            <person name="Klenk H.-P."/>
        </authorList>
    </citation>
    <scope>NUCLEOTIDE SEQUENCE [LARGE SCALE GENOMIC DNA]</scope>
    <source>
        <strain evidence="1 2">DSM 7307</strain>
    </source>
</reference>
<proteinExistence type="predicted"/>
<evidence type="ECO:0000313" key="1">
    <source>
        <dbReference type="EMBL" id="MBE1503004.1"/>
    </source>
</evidence>
<gene>
    <name evidence="1" type="ORF">H4W29_000185</name>
</gene>
<name>A0ABR9IIK5_RHIVS</name>
<dbReference type="EMBL" id="JADBEC010000001">
    <property type="protein sequence ID" value="MBE1503004.1"/>
    <property type="molecule type" value="Genomic_DNA"/>
</dbReference>
<organism evidence="1 2">
    <name type="scientific">Rhizobium viscosum</name>
    <name type="common">Arthrobacter viscosus</name>
    <dbReference type="NCBI Taxonomy" id="1673"/>
    <lineage>
        <taxon>Bacteria</taxon>
        <taxon>Pseudomonadati</taxon>
        <taxon>Pseudomonadota</taxon>
        <taxon>Alphaproteobacteria</taxon>
        <taxon>Hyphomicrobiales</taxon>
        <taxon>Rhizobiaceae</taxon>
        <taxon>Rhizobium/Agrobacterium group</taxon>
        <taxon>Rhizobium</taxon>
    </lineage>
</organism>
<accession>A0ABR9IIK5</accession>
<dbReference type="Proteomes" id="UP000620262">
    <property type="component" value="Unassembled WGS sequence"/>
</dbReference>
<keyword evidence="2" id="KW-1185">Reference proteome</keyword>
<comment type="caution">
    <text evidence="1">The sequence shown here is derived from an EMBL/GenBank/DDBJ whole genome shotgun (WGS) entry which is preliminary data.</text>
</comment>
<protein>
    <submittedName>
        <fullName evidence="1">Uncharacterized protein</fullName>
    </submittedName>
</protein>
<evidence type="ECO:0000313" key="2">
    <source>
        <dbReference type="Proteomes" id="UP000620262"/>
    </source>
</evidence>